<dbReference type="Pfam" id="PF10236">
    <property type="entry name" value="DAP3"/>
    <property type="match status" value="1"/>
</dbReference>
<keyword evidence="10" id="KW-1185">Reference proteome</keyword>
<dbReference type="AlphaFoldDB" id="A0AAW0G802"/>
<comment type="caution">
    <text evidence="9">The sequence shown here is derived from an EMBL/GenBank/DDBJ whole genome shotgun (WGS) entry which is preliminary data.</text>
</comment>
<evidence type="ECO:0000256" key="3">
    <source>
        <dbReference type="ARBA" id="ARBA00022946"/>
    </source>
</evidence>
<dbReference type="GO" id="GO:0005763">
    <property type="term" value="C:mitochondrial small ribosomal subunit"/>
    <property type="evidence" value="ECO:0007669"/>
    <property type="project" value="TreeGrafter"/>
</dbReference>
<name>A0AAW0G802_9APHY</name>
<evidence type="ECO:0000313" key="10">
    <source>
        <dbReference type="Proteomes" id="UP001385951"/>
    </source>
</evidence>
<evidence type="ECO:0000256" key="1">
    <source>
        <dbReference type="ARBA" id="ARBA00004173"/>
    </source>
</evidence>
<comment type="similarity">
    <text evidence="2">Belongs to the mitochondrion-specific ribosomal protein mS29 family.</text>
</comment>
<dbReference type="Proteomes" id="UP001385951">
    <property type="component" value="Unassembled WGS sequence"/>
</dbReference>
<feature type="region of interest" description="Disordered" evidence="8">
    <location>
        <begin position="34"/>
        <end position="70"/>
    </location>
</feature>
<evidence type="ECO:0000256" key="7">
    <source>
        <dbReference type="ARBA" id="ARBA00035140"/>
    </source>
</evidence>
<protein>
    <recommendedName>
        <fullName evidence="7">Small ribosomal subunit protein mS29</fullName>
    </recommendedName>
</protein>
<evidence type="ECO:0000313" key="9">
    <source>
        <dbReference type="EMBL" id="KAK7687662.1"/>
    </source>
</evidence>
<keyword evidence="4" id="KW-0689">Ribosomal protein</keyword>
<accession>A0AAW0G802</accession>
<dbReference type="GO" id="GO:0003735">
    <property type="term" value="F:structural constituent of ribosome"/>
    <property type="evidence" value="ECO:0007669"/>
    <property type="project" value="TreeGrafter"/>
</dbReference>
<keyword evidence="6" id="KW-0687">Ribonucleoprotein</keyword>
<evidence type="ECO:0000256" key="2">
    <source>
        <dbReference type="ARBA" id="ARBA00009863"/>
    </source>
</evidence>
<sequence>MLPLASRSLTAGSAIASASRNGVASLIQARGYAAKHGPPAKMQKQGFINKSKKRRNPQDKVDPKKFKRTPAFKPLPMNVMKNPLLTEGRTELQLPTFHPEALIESNIAKVMEFPLESNVINRMGVPKNLNIEYRLLAKPCAVVRDITLTTLDKLDAASSQSSKDNRVVLTGSSGCGKSVVLLQAAEYCKGRGWIVMYVPRAYHTVDSSTTYVYDSRTRTYVQPKFSWQILRRFLDVNSALLQELKTTNEFPVERKAPLAAGSTLVNLINIGLQEGSLAPSVLSTLMSELSQQTKYPVLLALDDFQALYTRTTKYRDPRFEAIKPYHLSVPRLFLEYASAKRTFARGAVLGALSQGRFLLETPLELCESLGLPYPKPAGPYVKRIPELVEYSQGLQKLAVPEKLSIDEAASVFDVWNHDKALHSIPDDDLFMSKYSEASGNARAFVWKGLLATLTT</sequence>
<keyword evidence="3" id="KW-0809">Transit peptide</keyword>
<dbReference type="EMBL" id="JASBNA010000012">
    <property type="protein sequence ID" value="KAK7687662.1"/>
    <property type="molecule type" value="Genomic_DNA"/>
</dbReference>
<evidence type="ECO:0000256" key="6">
    <source>
        <dbReference type="ARBA" id="ARBA00023274"/>
    </source>
</evidence>
<dbReference type="InterPro" id="IPR019368">
    <property type="entry name" value="Ribosomal_mS29"/>
</dbReference>
<reference evidence="9 10" key="1">
    <citation type="submission" date="2022-09" db="EMBL/GenBank/DDBJ databases">
        <authorList>
            <person name="Palmer J.M."/>
        </authorList>
    </citation>
    <scope>NUCLEOTIDE SEQUENCE [LARGE SCALE GENOMIC DNA]</scope>
    <source>
        <strain evidence="9 10">DSM 7382</strain>
    </source>
</reference>
<keyword evidence="5" id="KW-0496">Mitochondrion</keyword>
<dbReference type="PANTHER" id="PTHR12810">
    <property type="entry name" value="MITOCHONDRIAL 28S RIBOSOMAL PROTEIN S29"/>
    <property type="match status" value="1"/>
</dbReference>
<proteinExistence type="inferred from homology"/>
<dbReference type="InterPro" id="IPR027417">
    <property type="entry name" value="P-loop_NTPase"/>
</dbReference>
<evidence type="ECO:0000256" key="5">
    <source>
        <dbReference type="ARBA" id="ARBA00023128"/>
    </source>
</evidence>
<evidence type="ECO:0000256" key="8">
    <source>
        <dbReference type="SAM" id="MobiDB-lite"/>
    </source>
</evidence>
<comment type="subcellular location">
    <subcellularLocation>
        <location evidence="1">Mitochondrion</location>
    </subcellularLocation>
</comment>
<dbReference type="SUPFAM" id="SSF52540">
    <property type="entry name" value="P-loop containing nucleoside triphosphate hydrolases"/>
    <property type="match status" value="1"/>
</dbReference>
<dbReference type="PANTHER" id="PTHR12810:SF0">
    <property type="entry name" value="SMALL RIBOSOMAL SUBUNIT PROTEIN MS29"/>
    <property type="match status" value="1"/>
</dbReference>
<gene>
    <name evidence="9" type="ORF">QCA50_008877</name>
</gene>
<organism evidence="9 10">
    <name type="scientific">Cerrena zonata</name>
    <dbReference type="NCBI Taxonomy" id="2478898"/>
    <lineage>
        <taxon>Eukaryota</taxon>
        <taxon>Fungi</taxon>
        <taxon>Dikarya</taxon>
        <taxon>Basidiomycota</taxon>
        <taxon>Agaricomycotina</taxon>
        <taxon>Agaricomycetes</taxon>
        <taxon>Polyporales</taxon>
        <taxon>Cerrenaceae</taxon>
        <taxon>Cerrena</taxon>
    </lineage>
</organism>
<evidence type="ECO:0000256" key="4">
    <source>
        <dbReference type="ARBA" id="ARBA00022980"/>
    </source>
</evidence>
<dbReference type="Gene3D" id="3.40.50.300">
    <property type="entry name" value="P-loop containing nucleotide triphosphate hydrolases"/>
    <property type="match status" value="1"/>
</dbReference>